<dbReference type="GO" id="GO:0003723">
    <property type="term" value="F:RNA binding"/>
    <property type="evidence" value="ECO:0007669"/>
    <property type="project" value="UniProtKB-UniRule"/>
</dbReference>
<evidence type="ECO:0000313" key="5">
    <source>
        <dbReference type="EMBL" id="KAF9602284.1"/>
    </source>
</evidence>
<feature type="compositionally biased region" description="Acidic residues" evidence="3">
    <location>
        <begin position="69"/>
        <end position="79"/>
    </location>
</feature>
<dbReference type="AlphaFoldDB" id="A0A835HPN4"/>
<dbReference type="SUPFAM" id="SSF54928">
    <property type="entry name" value="RNA-binding domain, RBD"/>
    <property type="match status" value="2"/>
</dbReference>
<feature type="compositionally biased region" description="Acidic residues" evidence="3">
    <location>
        <begin position="9"/>
        <end position="48"/>
    </location>
</feature>
<dbReference type="Pfam" id="PF00076">
    <property type="entry name" value="RRM_1"/>
    <property type="match status" value="2"/>
</dbReference>
<dbReference type="Proteomes" id="UP000631114">
    <property type="component" value="Unassembled WGS sequence"/>
</dbReference>
<reference evidence="5 6" key="1">
    <citation type="submission" date="2020-10" db="EMBL/GenBank/DDBJ databases">
        <title>The Coptis chinensis genome and diversification of protoberbering-type alkaloids.</title>
        <authorList>
            <person name="Wang B."/>
            <person name="Shu S."/>
            <person name="Song C."/>
            <person name="Liu Y."/>
        </authorList>
    </citation>
    <scope>NUCLEOTIDE SEQUENCE [LARGE SCALE GENOMIC DNA]</scope>
    <source>
        <strain evidence="5">HL-2020</strain>
        <tissue evidence="5">Leaf</tissue>
    </source>
</reference>
<dbReference type="InterPro" id="IPR035979">
    <property type="entry name" value="RBD_domain_sf"/>
</dbReference>
<feature type="region of interest" description="Disordered" evidence="3">
    <location>
        <begin position="344"/>
        <end position="390"/>
    </location>
</feature>
<feature type="region of interest" description="Disordered" evidence="3">
    <location>
        <begin position="1"/>
        <end position="95"/>
    </location>
</feature>
<feature type="compositionally biased region" description="Basic and acidic residues" evidence="3">
    <location>
        <begin position="80"/>
        <end position="95"/>
    </location>
</feature>
<feature type="compositionally biased region" description="Gly residues" evidence="3">
    <location>
        <begin position="368"/>
        <end position="379"/>
    </location>
</feature>
<accession>A0A835HPN4</accession>
<feature type="domain" description="RRM" evidence="4">
    <location>
        <begin position="107"/>
        <end position="185"/>
    </location>
</feature>
<gene>
    <name evidence="5" type="ORF">IFM89_026401</name>
</gene>
<dbReference type="PANTHER" id="PTHR21245">
    <property type="entry name" value="HETEROGENEOUS NUCLEAR RIBONUCLEOPROTEIN"/>
    <property type="match status" value="1"/>
</dbReference>
<dbReference type="OrthoDB" id="3800936at2759"/>
<evidence type="ECO:0000256" key="2">
    <source>
        <dbReference type="PROSITE-ProRule" id="PRU00176"/>
    </source>
</evidence>
<evidence type="ECO:0000313" key="6">
    <source>
        <dbReference type="Proteomes" id="UP000631114"/>
    </source>
</evidence>
<evidence type="ECO:0000259" key="4">
    <source>
        <dbReference type="PROSITE" id="PS50102"/>
    </source>
</evidence>
<keyword evidence="6" id="KW-1185">Reference proteome</keyword>
<dbReference type="PROSITE" id="PS50102">
    <property type="entry name" value="RRM"/>
    <property type="match status" value="1"/>
</dbReference>
<sequence length="390" mass="43695">MAEEASMVELEEQVDLDSDNYNEEMDDEVEETLEEDRVEVAEEDDNDEQGQQPLQTEDLEENHLPESDGDHDDADESVEDEQKPTESVNEEDKEKHAELLALPPHGAEVFIGGLPRDVTEGDLRDLCEPIGEVTEIKLIKDKDTGESKGFSFITFKKKEFAQKAIEEFQSKEFRGRTLRCSLSQTKYRLFMGNIPKQLTEKELRAAIEKTSPGVESIDLVKVKALYVKNLPGNATTEKLKELFRRHGEVTKVVLPPGQVLDVCLAKPQNEKKYEQVSYPQAQIFPSYLPQPSYGFVGDPYGALGSGYGAPTGYQQPMIYGRGPMPSGMQMVPMVLPDGQIGYVLQQPEAQAPPLPPRRHERRNDRGSGSHGRGSPPGRGDGSRGRRYRPY</sequence>
<evidence type="ECO:0000256" key="1">
    <source>
        <dbReference type="ARBA" id="ARBA00022884"/>
    </source>
</evidence>
<dbReference type="SMART" id="SM00360">
    <property type="entry name" value="RRM"/>
    <property type="match status" value="2"/>
</dbReference>
<evidence type="ECO:0000256" key="3">
    <source>
        <dbReference type="SAM" id="MobiDB-lite"/>
    </source>
</evidence>
<dbReference type="InterPro" id="IPR000504">
    <property type="entry name" value="RRM_dom"/>
</dbReference>
<protein>
    <recommendedName>
        <fullName evidence="4">RRM domain-containing protein</fullName>
    </recommendedName>
</protein>
<dbReference type="EMBL" id="JADFTS010000006">
    <property type="protein sequence ID" value="KAF9602284.1"/>
    <property type="molecule type" value="Genomic_DNA"/>
</dbReference>
<proteinExistence type="predicted"/>
<dbReference type="Gene3D" id="3.30.70.330">
    <property type="match status" value="2"/>
</dbReference>
<keyword evidence="1 2" id="KW-0694">RNA-binding</keyword>
<organism evidence="5 6">
    <name type="scientific">Coptis chinensis</name>
    <dbReference type="NCBI Taxonomy" id="261450"/>
    <lineage>
        <taxon>Eukaryota</taxon>
        <taxon>Viridiplantae</taxon>
        <taxon>Streptophyta</taxon>
        <taxon>Embryophyta</taxon>
        <taxon>Tracheophyta</taxon>
        <taxon>Spermatophyta</taxon>
        <taxon>Magnoliopsida</taxon>
        <taxon>Ranunculales</taxon>
        <taxon>Ranunculaceae</taxon>
        <taxon>Coptidoideae</taxon>
        <taxon>Coptis</taxon>
    </lineage>
</organism>
<dbReference type="InterPro" id="IPR012677">
    <property type="entry name" value="Nucleotide-bd_a/b_plait_sf"/>
</dbReference>
<comment type="caution">
    <text evidence="5">The sequence shown here is derived from an EMBL/GenBank/DDBJ whole genome shotgun (WGS) entry which is preliminary data.</text>
</comment>
<name>A0A835HPN4_9MAGN</name>